<organism evidence="2 3">
    <name type="scientific">Alginatibacterium sediminis</name>
    <dbReference type="NCBI Taxonomy" id="2164068"/>
    <lineage>
        <taxon>Bacteria</taxon>
        <taxon>Pseudomonadati</taxon>
        <taxon>Pseudomonadota</taxon>
        <taxon>Gammaproteobacteria</taxon>
        <taxon>Alteromonadales</taxon>
        <taxon>Alteromonadaceae</taxon>
        <taxon>Alginatibacterium</taxon>
    </lineage>
</organism>
<dbReference type="InterPro" id="IPR000595">
    <property type="entry name" value="cNMP-bd_dom"/>
</dbReference>
<dbReference type="GO" id="GO:0008773">
    <property type="term" value="F:[protein-PII] uridylyltransferase activity"/>
    <property type="evidence" value="ECO:0007669"/>
    <property type="project" value="InterPro"/>
</dbReference>
<name>A0A420E7K6_9ALTE</name>
<dbReference type="Gene3D" id="2.60.120.10">
    <property type="entry name" value="Jelly Rolls"/>
    <property type="match status" value="1"/>
</dbReference>
<keyword evidence="3" id="KW-1185">Reference proteome</keyword>
<dbReference type="GO" id="GO:0016020">
    <property type="term" value="C:membrane"/>
    <property type="evidence" value="ECO:0007669"/>
    <property type="project" value="InterPro"/>
</dbReference>
<dbReference type="PROSITE" id="PS50042">
    <property type="entry name" value="CNMP_BINDING_3"/>
    <property type="match status" value="1"/>
</dbReference>
<reference evidence="2 3" key="1">
    <citation type="submission" date="2018-09" db="EMBL/GenBank/DDBJ databases">
        <authorList>
            <person name="Wang Z."/>
        </authorList>
    </citation>
    <scope>NUCLEOTIDE SEQUENCE [LARGE SCALE GENOMIC DNA]</scope>
    <source>
        <strain evidence="2 3">ALS 81</strain>
    </source>
</reference>
<dbReference type="SMART" id="SM00100">
    <property type="entry name" value="cNMP"/>
    <property type="match status" value="1"/>
</dbReference>
<sequence length="599" mass="67666">MAQDFNFDHPPFSQLSPQQREQLSDRLDISYFKANEKILSSGQSAEFFHIIIKGAVEERANNNDEVFAQYSVDDYFDVRSQFGGYCKHDYIALEDSLCYKLKTTTFMKLVQENPEFGDYFQVDLAQRHQLVESREGNKNLAEFILTQIDDSNVQQAIIVDGNLTIAQATQQLKDQRVESLLVDHDGCIGMLTGTDLLHALALDNLDLSHPIADIAHYHLISVQKGEFLFNAMLLMTRNEIERVVVKDDLKIIGIIEMAHLLSLFSTHSHVLALRIARATSVEELQEAALTLDKLTENLLNNGIRTVFIMKLLATMNEQIIAKLFEIVVPEAYQNHVCLMVMGSEGRQEQILKTDQDNGIIIEDGCDLPELPAALNLFSEHLLELGYPPCPGKIMVNNPQWVKSQSEWLHTVRQWCDAGHGESSMNLAILWDALAVAGNKSLLKPIRKAIVEDMGRQDVALSFFAKAALSFNTPLTLFGGLKAQHQLLDIKKGGIFSIVHGVRAMALKHHIYAANTLDRIHLLTQKKQLDSELSKNLSEALLLFFKLRLSQSFGDTSGRSSNEINVRELNHSERDLLRHALHVVKKYKTVLANHFQIRDY</sequence>
<dbReference type="PANTHER" id="PTHR43773:SF1">
    <property type="entry name" value="MAGNESIUM TRANSPORTER MGTE"/>
    <property type="match status" value="1"/>
</dbReference>
<gene>
    <name evidence="2" type="ORF">DBZ36_17635</name>
</gene>
<dbReference type="RefSeq" id="WP_120356285.1">
    <property type="nucleotide sequence ID" value="NZ_RAQO01000009.1"/>
</dbReference>
<dbReference type="InterPro" id="IPR014710">
    <property type="entry name" value="RmlC-like_jellyroll"/>
</dbReference>
<dbReference type="PANTHER" id="PTHR43773">
    <property type="entry name" value="MAGNESIUM TRANSPORTER MGTE"/>
    <property type="match status" value="1"/>
</dbReference>
<proteinExistence type="predicted"/>
<dbReference type="OrthoDB" id="9808528at2"/>
<dbReference type="InterPro" id="IPR006669">
    <property type="entry name" value="MgtE_transporter"/>
</dbReference>
<dbReference type="CDD" id="cd00038">
    <property type="entry name" value="CAP_ED"/>
    <property type="match status" value="1"/>
</dbReference>
<dbReference type="GO" id="GO:0015095">
    <property type="term" value="F:magnesium ion transmembrane transporter activity"/>
    <property type="evidence" value="ECO:0007669"/>
    <property type="project" value="InterPro"/>
</dbReference>
<dbReference type="SMART" id="SM00116">
    <property type="entry name" value="CBS"/>
    <property type="match status" value="2"/>
</dbReference>
<dbReference type="Pfam" id="PF10335">
    <property type="entry name" value="DUF294_C"/>
    <property type="match status" value="1"/>
</dbReference>
<dbReference type="Pfam" id="PF00027">
    <property type="entry name" value="cNMP_binding"/>
    <property type="match status" value="1"/>
</dbReference>
<feature type="domain" description="Cyclic nucleotide-binding" evidence="1">
    <location>
        <begin position="11"/>
        <end position="127"/>
    </location>
</feature>
<evidence type="ECO:0000259" key="1">
    <source>
        <dbReference type="PROSITE" id="PS50042"/>
    </source>
</evidence>
<dbReference type="InterPro" id="IPR005105">
    <property type="entry name" value="GlnD_Uridyltrans_N"/>
</dbReference>
<dbReference type="SUPFAM" id="SSF54631">
    <property type="entry name" value="CBS-domain pair"/>
    <property type="match status" value="1"/>
</dbReference>
<dbReference type="InterPro" id="IPR046342">
    <property type="entry name" value="CBS_dom_sf"/>
</dbReference>
<dbReference type="Pfam" id="PF03445">
    <property type="entry name" value="DUF294"/>
    <property type="match status" value="1"/>
</dbReference>
<accession>A0A420E7K6</accession>
<dbReference type="Proteomes" id="UP000286482">
    <property type="component" value="Unassembled WGS sequence"/>
</dbReference>
<dbReference type="CDD" id="cd04589">
    <property type="entry name" value="CBS_pair_CAP-ED_NT_Pol-beta-like_DUF294_assoc"/>
    <property type="match status" value="1"/>
</dbReference>
<dbReference type="InterPro" id="IPR000644">
    <property type="entry name" value="CBS_dom"/>
</dbReference>
<protein>
    <submittedName>
        <fullName evidence="2">Cyclic nucleotide-binding/CBS domain-containing protein</fullName>
    </submittedName>
</protein>
<comment type="caution">
    <text evidence="2">The sequence shown here is derived from an EMBL/GenBank/DDBJ whole genome shotgun (WGS) entry which is preliminary data.</text>
</comment>
<dbReference type="AlphaFoldDB" id="A0A420E7K6"/>
<dbReference type="Gene3D" id="3.10.580.10">
    <property type="entry name" value="CBS-domain"/>
    <property type="match status" value="1"/>
</dbReference>
<dbReference type="SUPFAM" id="SSF51206">
    <property type="entry name" value="cAMP-binding domain-like"/>
    <property type="match status" value="1"/>
</dbReference>
<evidence type="ECO:0000313" key="2">
    <source>
        <dbReference type="EMBL" id="RKF14474.1"/>
    </source>
</evidence>
<dbReference type="EMBL" id="RAQO01000009">
    <property type="protein sequence ID" value="RKF14474.1"/>
    <property type="molecule type" value="Genomic_DNA"/>
</dbReference>
<evidence type="ECO:0000313" key="3">
    <source>
        <dbReference type="Proteomes" id="UP000286482"/>
    </source>
</evidence>
<dbReference type="InterPro" id="IPR018821">
    <property type="entry name" value="DUF294_put_nucleoTrafse_sb-bd"/>
</dbReference>
<dbReference type="InterPro" id="IPR018490">
    <property type="entry name" value="cNMP-bd_dom_sf"/>
</dbReference>
<dbReference type="CDD" id="cd05401">
    <property type="entry name" value="NT_GlnE_GlnD_like"/>
    <property type="match status" value="1"/>
</dbReference>
<dbReference type="Pfam" id="PF00571">
    <property type="entry name" value="CBS"/>
    <property type="match status" value="2"/>
</dbReference>